<dbReference type="Proteomes" id="UP000253728">
    <property type="component" value="Unassembled WGS sequence"/>
</dbReference>
<feature type="transmembrane region" description="Helical" evidence="6">
    <location>
        <begin position="126"/>
        <end position="144"/>
    </location>
</feature>
<comment type="subcellular location">
    <subcellularLocation>
        <location evidence="1">Membrane</location>
        <topology evidence="1">Multi-pass membrane protein</topology>
    </subcellularLocation>
</comment>
<evidence type="ECO:0000256" key="4">
    <source>
        <dbReference type="ARBA" id="ARBA00022989"/>
    </source>
</evidence>
<feature type="transmembrane region" description="Helical" evidence="6">
    <location>
        <begin position="49"/>
        <end position="69"/>
    </location>
</feature>
<keyword evidence="3 6" id="KW-0812">Transmembrane</keyword>
<dbReference type="GO" id="GO:0016020">
    <property type="term" value="C:membrane"/>
    <property type="evidence" value="ECO:0007669"/>
    <property type="project" value="UniProtKB-SubCell"/>
</dbReference>
<feature type="transmembrane region" description="Helical" evidence="6">
    <location>
        <begin position="187"/>
        <end position="209"/>
    </location>
</feature>
<dbReference type="PANTHER" id="PTHR30238">
    <property type="entry name" value="MEMBRANE BOUND PREDICTED REDOX MODULATOR"/>
    <property type="match status" value="1"/>
</dbReference>
<dbReference type="PANTHER" id="PTHR30238:SF4">
    <property type="entry name" value="SLL1022 PROTEIN"/>
    <property type="match status" value="1"/>
</dbReference>
<feature type="transmembrane region" description="Helical" evidence="6">
    <location>
        <begin position="215"/>
        <end position="232"/>
    </location>
</feature>
<evidence type="ECO:0000256" key="5">
    <source>
        <dbReference type="ARBA" id="ARBA00023136"/>
    </source>
</evidence>
<proteinExistence type="inferred from homology"/>
<sequence length="242" mass="26838">MLEWLSNPESLVALLTLTALEIVLGIDNIILISILVARLPEKQRQPGRIIGLSLAMGTRILLLLTLSWMMRLTEPLFSLFDKGFSGRDLILFFGGLFLIIKSTGELREAIQARHEEHEEHNTKKNVSFFAVLIQIALLDIVFSLDSVITAVGMVNQVPVMVAAIVIAVGMMMFAAKPIGDFVENYPTFKVLALAFLILIGVALIVESLGIHVPKAYIYFAMGFSVFVEALNTKMRKNLAKQH</sequence>
<feature type="transmembrane region" description="Helical" evidence="6">
    <location>
        <begin position="12"/>
        <end position="37"/>
    </location>
</feature>
<keyword evidence="5 6" id="KW-0472">Membrane</keyword>
<organism evidence="7 8">
    <name type="scientific">Aggregatibacter aphrophilus</name>
    <name type="common">Haemophilus aphrophilus</name>
    <dbReference type="NCBI Taxonomy" id="732"/>
    <lineage>
        <taxon>Bacteria</taxon>
        <taxon>Pseudomonadati</taxon>
        <taxon>Pseudomonadota</taxon>
        <taxon>Gammaproteobacteria</taxon>
        <taxon>Pasteurellales</taxon>
        <taxon>Pasteurellaceae</taxon>
        <taxon>Aggregatibacter</taxon>
    </lineage>
</organism>
<feature type="transmembrane region" description="Helical" evidence="6">
    <location>
        <begin position="156"/>
        <end position="175"/>
    </location>
</feature>
<dbReference type="Pfam" id="PF03741">
    <property type="entry name" value="TerC"/>
    <property type="match status" value="1"/>
</dbReference>
<evidence type="ECO:0000256" key="6">
    <source>
        <dbReference type="SAM" id="Phobius"/>
    </source>
</evidence>
<evidence type="ECO:0000256" key="1">
    <source>
        <dbReference type="ARBA" id="ARBA00004141"/>
    </source>
</evidence>
<evidence type="ECO:0000313" key="8">
    <source>
        <dbReference type="Proteomes" id="UP000253728"/>
    </source>
</evidence>
<dbReference type="EMBL" id="UFSP01000003">
    <property type="protein sequence ID" value="SSZ29908.1"/>
    <property type="molecule type" value="Genomic_DNA"/>
</dbReference>
<dbReference type="InterPro" id="IPR005496">
    <property type="entry name" value="Integral_membrane_TerC"/>
</dbReference>
<dbReference type="AlphaFoldDB" id="A0A336NA47"/>
<accession>A0A336NA47</accession>
<reference evidence="7 8" key="1">
    <citation type="submission" date="2018-06" db="EMBL/GenBank/DDBJ databases">
        <authorList>
            <consortium name="Pathogen Informatics"/>
            <person name="Doyle S."/>
        </authorList>
    </citation>
    <scope>NUCLEOTIDE SEQUENCE [LARGE SCALE GENOMIC DNA]</scope>
    <source>
        <strain evidence="7 8">NCTC5908</strain>
    </source>
</reference>
<evidence type="ECO:0000256" key="2">
    <source>
        <dbReference type="ARBA" id="ARBA00007511"/>
    </source>
</evidence>
<comment type="similarity">
    <text evidence="2">Belongs to the TerC family.</text>
</comment>
<dbReference type="GeneID" id="49635262"/>
<dbReference type="STRING" id="732.ADJ80_05275"/>
<gene>
    <name evidence="7" type="primary">yoaE</name>
    <name evidence="7" type="ORF">NCTC5908_01720</name>
</gene>
<protein>
    <submittedName>
        <fullName evidence="7">Integral membrane protein, YkoY family</fullName>
    </submittedName>
</protein>
<name>A0A336NA47_AGGAP</name>
<evidence type="ECO:0000256" key="3">
    <source>
        <dbReference type="ARBA" id="ARBA00022692"/>
    </source>
</evidence>
<evidence type="ECO:0000313" key="7">
    <source>
        <dbReference type="EMBL" id="SSZ29908.1"/>
    </source>
</evidence>
<keyword evidence="4 6" id="KW-1133">Transmembrane helix</keyword>
<dbReference type="RefSeq" id="WP_005704305.1">
    <property type="nucleotide sequence ID" value="NZ_MAQF01000023.1"/>
</dbReference>
<feature type="transmembrane region" description="Helical" evidence="6">
    <location>
        <begin position="89"/>
        <end position="106"/>
    </location>
</feature>